<dbReference type="InterPro" id="IPR006016">
    <property type="entry name" value="UspA"/>
</dbReference>
<proteinExistence type="inferred from homology"/>
<comment type="subcellular location">
    <subcellularLocation>
        <location evidence="1">Cytoplasm</location>
    </subcellularLocation>
</comment>
<sequence>MNLFKNILYVSEGAVSQEASIMRAVSLAENNQADLTVIDVIPIISAGIGLPRGSLISSKLQTAIVNERQKILEALIEPYKKRLHIRLDILVGTTFLEVIRVVLRNGHDLLIKPAENPSFIERLFGTNDMQLLRNCPCPVWLTRAKEKSKYKQILAAVDFDPDMPDTIEQDLNRQILELSGSLAFSDFASLHVIHAWNAPGEAMLRTWADDLQEASATYVEGIRSSHERAYNRLRQRLIERIGKDTSDYLSPEFHMRRGAAATVIPEIAKELHTDLVVMGTVARAGVMGLFIGNTAEFVLEQLQCSVLAVKPPGFVSPVHL</sequence>
<evidence type="ECO:0000256" key="1">
    <source>
        <dbReference type="ARBA" id="ARBA00004496"/>
    </source>
</evidence>
<reference evidence="6 7" key="1">
    <citation type="submission" date="2016-12" db="EMBL/GenBank/DDBJ databases">
        <authorList>
            <person name="Song W.-J."/>
            <person name="Kurnit D.M."/>
        </authorList>
    </citation>
    <scope>NUCLEOTIDE SEQUENCE [LARGE SCALE GENOMIC DNA]</scope>
    <source>
        <strain evidence="6 7">ATCC 49181</strain>
    </source>
</reference>
<name>A0A1N6G5M7_9PROT</name>
<dbReference type="CDD" id="cd00293">
    <property type="entry name" value="USP-like"/>
    <property type="match status" value="1"/>
</dbReference>
<gene>
    <name evidence="6" type="ORF">SAMN02743940_0563</name>
</gene>
<protein>
    <submittedName>
        <fullName evidence="6">Nucleotide-binding universal stress protein, UspA family</fullName>
    </submittedName>
</protein>
<dbReference type="RefSeq" id="WP_028460907.1">
    <property type="nucleotide sequence ID" value="NZ_FSRO01000001.1"/>
</dbReference>
<dbReference type="SUPFAM" id="SSF52402">
    <property type="entry name" value="Adenine nucleotide alpha hydrolases-like"/>
    <property type="match status" value="2"/>
</dbReference>
<dbReference type="PANTHER" id="PTHR47892">
    <property type="entry name" value="UNIVERSAL STRESS PROTEIN E"/>
    <property type="match status" value="1"/>
</dbReference>
<feature type="domain" description="UspA" evidence="5">
    <location>
        <begin position="150"/>
        <end position="310"/>
    </location>
</feature>
<organism evidence="6 7">
    <name type="scientific">Nitrosomonas cryotolerans ATCC 49181</name>
    <dbReference type="NCBI Taxonomy" id="1131553"/>
    <lineage>
        <taxon>Bacteria</taxon>
        <taxon>Pseudomonadati</taxon>
        <taxon>Pseudomonadota</taxon>
        <taxon>Betaproteobacteria</taxon>
        <taxon>Nitrosomonadales</taxon>
        <taxon>Nitrosomonadaceae</taxon>
        <taxon>Nitrosomonas</taxon>
    </lineage>
</organism>
<keyword evidence="7" id="KW-1185">Reference proteome</keyword>
<dbReference type="InterPro" id="IPR006015">
    <property type="entry name" value="Universal_stress_UspA"/>
</dbReference>
<dbReference type="Gene3D" id="3.40.50.12370">
    <property type="match status" value="1"/>
</dbReference>
<evidence type="ECO:0000256" key="3">
    <source>
        <dbReference type="ARBA" id="ARBA00022490"/>
    </source>
</evidence>
<dbReference type="GO" id="GO:0005737">
    <property type="term" value="C:cytoplasm"/>
    <property type="evidence" value="ECO:0007669"/>
    <property type="project" value="UniProtKB-SubCell"/>
</dbReference>
<evidence type="ECO:0000259" key="5">
    <source>
        <dbReference type="Pfam" id="PF00582"/>
    </source>
</evidence>
<dbReference type="eggNOG" id="COG0589">
    <property type="taxonomic scope" value="Bacteria"/>
</dbReference>
<dbReference type="EMBL" id="FSRO01000001">
    <property type="protein sequence ID" value="SIO02849.1"/>
    <property type="molecule type" value="Genomic_DNA"/>
</dbReference>
<comment type="function">
    <text evidence="4">Required for resistance to DNA-damaging agents.</text>
</comment>
<dbReference type="PRINTS" id="PR01438">
    <property type="entry name" value="UNVRSLSTRESS"/>
</dbReference>
<comment type="similarity">
    <text evidence="2">Belongs to the universal stress protein A family.</text>
</comment>
<dbReference type="PANTHER" id="PTHR47892:SF1">
    <property type="entry name" value="UNIVERSAL STRESS PROTEIN E"/>
    <property type="match status" value="1"/>
</dbReference>
<evidence type="ECO:0000313" key="7">
    <source>
        <dbReference type="Proteomes" id="UP000185062"/>
    </source>
</evidence>
<accession>A0A1N6G5M7</accession>
<evidence type="ECO:0000256" key="4">
    <source>
        <dbReference type="ARBA" id="ARBA00037131"/>
    </source>
</evidence>
<dbReference type="Proteomes" id="UP000185062">
    <property type="component" value="Unassembled WGS sequence"/>
</dbReference>
<feature type="domain" description="UspA" evidence="5">
    <location>
        <begin position="4"/>
        <end position="143"/>
    </location>
</feature>
<dbReference type="STRING" id="44575.SAMN05216419_100548"/>
<keyword evidence="3" id="KW-0963">Cytoplasm</keyword>
<evidence type="ECO:0000313" key="6">
    <source>
        <dbReference type="EMBL" id="SIO02849.1"/>
    </source>
</evidence>
<dbReference type="Pfam" id="PF00582">
    <property type="entry name" value="Usp"/>
    <property type="match status" value="2"/>
</dbReference>
<evidence type="ECO:0000256" key="2">
    <source>
        <dbReference type="ARBA" id="ARBA00008791"/>
    </source>
</evidence>
<dbReference type="AlphaFoldDB" id="A0A1N6G5M7"/>